<gene>
    <name evidence="1" type="primary">SYF1</name>
    <name evidence="1" type="ORF">M8818_001057</name>
</gene>
<accession>A0ACC3SLI1</accession>
<name>A0ACC3SLI1_9PEZI</name>
<protein>
    <submittedName>
        <fullName evidence="1">Pre-mRNA-splicing factor syf1</fullName>
    </submittedName>
</protein>
<comment type="caution">
    <text evidence="1">The sequence shown here is derived from an EMBL/GenBank/DDBJ whole genome shotgun (WGS) entry which is preliminary data.</text>
</comment>
<reference evidence="1" key="1">
    <citation type="submission" date="2024-02" db="EMBL/GenBank/DDBJ databases">
        <title>Metagenome Assembled Genome of Zalaria obscura JY119.</title>
        <authorList>
            <person name="Vighnesh L."/>
            <person name="Jagadeeshwari U."/>
            <person name="Venkata Ramana C."/>
            <person name="Sasikala C."/>
        </authorList>
    </citation>
    <scope>NUCLEOTIDE SEQUENCE</scope>
    <source>
        <strain evidence="1">JY119</strain>
    </source>
</reference>
<evidence type="ECO:0000313" key="2">
    <source>
        <dbReference type="Proteomes" id="UP001320706"/>
    </source>
</evidence>
<sequence length="850" mass="98379">MPGELLRTLTPPFILSVGKGKTKSKLGVASPAMSSNLHLISENDVIYEQDVLRNPGSIKPWIDYANFKRQYGSLLEQSFVLERACNTLPRSYKLWKMYLELRVNHLKAKNPARHRDEYMKVNALFERALVLLNKMPRIWEMYLAFLCQQPLVTYTRRTFDRALRALPITQHNRIWALYRPFANSASGDTAVKIWRRFMQIHPEDAEDFIEILVEQKQYTEAVKKYMEILNNPRFKSKEAKGPFQFWIEMLELIIDHARQIETGQDTGIDVEEIVRSGLLRFPDQRGILWVGLARYWINKGDYERARDVFEEGITTVMTVRDFSVVFDTYAEAEEALIGAKMDEAAARAEKGRVDEDADLELDIRMMRFEQLMDRRPFLVNDVLLRQNPNNVNEWEKRVALWGNNKSQVVQTYTNAIAAINPKKAIGRFHELWTNYAKFYEERGDVRNARIIMEKAVKVPFKSVAELAEMWCEWAEMELRNENFDRAVEIMAKATQAPKRSSVDYFDETLSPLQRVHKSWKLWSFYVDLVESVSTLEETRKVYERIFELRIATPQTVVNYANLLEENQYFEESFKIYERGLDLFSYPVAFELWNLYLTKAVDRKISIERLRDLFEQAVEGCPPKFAKVLYLMYGALEEERGLARHAMRIYERATRAVSDEDRLEMFNFYITKSASNFGLTSARPIYERAIAALPDTEAKEMCLKFADMERRLGEIDRARAIYGHASQFADPRRDPSFWEKWEKFEVAHGNEDTFKEMLRIKRSVQAQYNTDVSFIAAQAIARSQQAPADGTNGDDAAQEKADAMAALERQARAPQGFVAASSGPEGGNRAGQATASQMAANPDAIDMDDDL</sequence>
<evidence type="ECO:0000313" key="1">
    <source>
        <dbReference type="EMBL" id="KAK8219323.1"/>
    </source>
</evidence>
<dbReference type="Proteomes" id="UP001320706">
    <property type="component" value="Unassembled WGS sequence"/>
</dbReference>
<organism evidence="1 2">
    <name type="scientific">Zalaria obscura</name>
    <dbReference type="NCBI Taxonomy" id="2024903"/>
    <lineage>
        <taxon>Eukaryota</taxon>
        <taxon>Fungi</taxon>
        <taxon>Dikarya</taxon>
        <taxon>Ascomycota</taxon>
        <taxon>Pezizomycotina</taxon>
        <taxon>Dothideomycetes</taxon>
        <taxon>Dothideomycetidae</taxon>
        <taxon>Dothideales</taxon>
        <taxon>Zalariaceae</taxon>
        <taxon>Zalaria</taxon>
    </lineage>
</organism>
<proteinExistence type="predicted"/>
<dbReference type="EMBL" id="JAMKPW020000004">
    <property type="protein sequence ID" value="KAK8219323.1"/>
    <property type="molecule type" value="Genomic_DNA"/>
</dbReference>
<keyword evidence="2" id="KW-1185">Reference proteome</keyword>